<accession>A0A0F9B2V3</accession>
<protein>
    <submittedName>
        <fullName evidence="1">Uncharacterized protein</fullName>
    </submittedName>
</protein>
<feature type="non-terminal residue" evidence="1">
    <location>
        <position position="68"/>
    </location>
</feature>
<proteinExistence type="predicted"/>
<dbReference type="AlphaFoldDB" id="A0A0F9B2V3"/>
<organism evidence="1">
    <name type="scientific">marine sediment metagenome</name>
    <dbReference type="NCBI Taxonomy" id="412755"/>
    <lineage>
        <taxon>unclassified sequences</taxon>
        <taxon>metagenomes</taxon>
        <taxon>ecological metagenomes</taxon>
    </lineage>
</organism>
<comment type="caution">
    <text evidence="1">The sequence shown here is derived from an EMBL/GenBank/DDBJ whole genome shotgun (WGS) entry which is preliminary data.</text>
</comment>
<dbReference type="EMBL" id="LAZR01054292">
    <property type="protein sequence ID" value="KKK78861.1"/>
    <property type="molecule type" value="Genomic_DNA"/>
</dbReference>
<evidence type="ECO:0000313" key="1">
    <source>
        <dbReference type="EMBL" id="KKK78861.1"/>
    </source>
</evidence>
<gene>
    <name evidence="1" type="ORF">LCGC14_2839260</name>
</gene>
<sequence>MANDETTISEFHDVYEINDTAWRPFNEQACLDLDYYLKAQHTYEEMQRADRQNRLLHTIDKIGRQVNL</sequence>
<reference evidence="1" key="1">
    <citation type="journal article" date="2015" name="Nature">
        <title>Complex archaea that bridge the gap between prokaryotes and eukaryotes.</title>
        <authorList>
            <person name="Spang A."/>
            <person name="Saw J.H."/>
            <person name="Jorgensen S.L."/>
            <person name="Zaremba-Niedzwiedzka K."/>
            <person name="Martijn J."/>
            <person name="Lind A.E."/>
            <person name="van Eijk R."/>
            <person name="Schleper C."/>
            <person name="Guy L."/>
            <person name="Ettema T.J."/>
        </authorList>
    </citation>
    <scope>NUCLEOTIDE SEQUENCE</scope>
</reference>
<name>A0A0F9B2V3_9ZZZZ</name>